<evidence type="ECO:0000256" key="4">
    <source>
        <dbReference type="ARBA" id="ARBA00023186"/>
    </source>
</evidence>
<dbReference type="SMART" id="SM00382">
    <property type="entry name" value="AAA"/>
    <property type="match status" value="2"/>
</dbReference>
<dbReference type="Pfam" id="PF10431">
    <property type="entry name" value="ClpB_D2-small"/>
    <property type="match status" value="1"/>
</dbReference>
<dbReference type="InterPro" id="IPR001270">
    <property type="entry name" value="ClpA/B"/>
</dbReference>
<organism evidence="8 9">
    <name type="scientific">Candidatus Falkowbacteria bacterium HGW-Falkowbacteria-1</name>
    <dbReference type="NCBI Taxonomy" id="2013768"/>
    <lineage>
        <taxon>Bacteria</taxon>
        <taxon>Candidatus Falkowiibacteriota</taxon>
    </lineage>
</organism>
<reference evidence="8 9" key="1">
    <citation type="journal article" date="2017" name="ISME J.">
        <title>Potential for microbial H2 and metal transformations associated with novel bacteria and archaea in deep terrestrial subsurface sediments.</title>
        <authorList>
            <person name="Hernsdorf A.W."/>
            <person name="Amano Y."/>
            <person name="Miyakawa K."/>
            <person name="Ise K."/>
            <person name="Suzuki Y."/>
            <person name="Anantharaman K."/>
            <person name="Probst A."/>
            <person name="Burstein D."/>
            <person name="Thomas B.C."/>
            <person name="Banfield J.F."/>
        </authorList>
    </citation>
    <scope>NUCLEOTIDE SEQUENCE [LARGE SCALE GENOMIC DNA]</scope>
    <source>
        <strain evidence="8">HGW-Falkowbacteria-1</strain>
    </source>
</reference>
<dbReference type="FunFam" id="3.40.50.300:FF:000025">
    <property type="entry name" value="ATP-dependent Clp protease subunit"/>
    <property type="match status" value="1"/>
</dbReference>
<feature type="domain" description="AAA+ ATPase" evidence="6">
    <location>
        <begin position="369"/>
        <end position="513"/>
    </location>
</feature>
<feature type="domain" description="AAA+ ATPase" evidence="6">
    <location>
        <begin position="649"/>
        <end position="816"/>
    </location>
</feature>
<dbReference type="Gene3D" id="3.40.50.300">
    <property type="entry name" value="P-loop containing nucleotide triphosphate hydrolases"/>
    <property type="match status" value="2"/>
</dbReference>
<feature type="transmembrane region" description="Helical" evidence="5">
    <location>
        <begin position="66"/>
        <end position="84"/>
    </location>
</feature>
<dbReference type="InterPro" id="IPR003959">
    <property type="entry name" value="ATPase_AAA_core"/>
</dbReference>
<evidence type="ECO:0000259" key="7">
    <source>
        <dbReference type="SMART" id="SM01086"/>
    </source>
</evidence>
<keyword evidence="4" id="KW-0143">Chaperone</keyword>
<dbReference type="GO" id="GO:0005524">
    <property type="term" value="F:ATP binding"/>
    <property type="evidence" value="ECO:0007669"/>
    <property type="project" value="UniProtKB-KW"/>
</dbReference>
<dbReference type="Gene3D" id="1.10.1780.10">
    <property type="entry name" value="Clp, N-terminal domain"/>
    <property type="match status" value="1"/>
</dbReference>
<keyword evidence="1" id="KW-0677">Repeat</keyword>
<keyword evidence="5" id="KW-0812">Transmembrane</keyword>
<evidence type="ECO:0000256" key="5">
    <source>
        <dbReference type="SAM" id="Phobius"/>
    </source>
</evidence>
<accession>A0A2N2E8K1</accession>
<sequence>MLNNLENLENKPIDQNTFDVDDFFKQKNGKTSVVFLNHVLFFGLDFRATLIFLRRIKKKINRLIDLFVYLLAVAGLLSFLYWIYLNVETINIDNLETFYFWKDGSVFISFFLFSLLFDMFVVYRISEKKASLKKIRKIKESKRNIRIDYQKLVKIDIANSLNEELLLILEDSYFLAKKLNQKELGTLHLFWLLTSSPKVKNLLSRLNINIPRLLEILKKYLDNPKLQRDENKNIVLSDNVQEILLSAFYDAYVNKQESIGVLNVILFCYQKNPILQEILYELEISQNKIQNAIKWFRINEQIMDNYRVFKKMARLKPGNNMNKSYTAIATPTLDYFSRDLTAMAKYGYFEICVSREKEIKQIFEAFESEQSGVLLIGSVGVGKRSVVEGLAQLMVKENVPAFLKDRRLVELDLSRLISGASPTQAEERMLSIINEISRSKNIVLYIENIQNLMGITAGSEESLELSEVLAETLSRQNIYCIASVTTENYSKFLEGRAIADVMAPIKILEPNIDDSICMIESKIAWIENKYGVYFDYQSLEEAVTLSSKYINDKFLPEKAVNIIKAVAVRNSKLAQKDPNKQVCTKSDIAEIVSDTTGIPVSQVSQSEGEKLINLESKIHERMIGQEEAVVAVSGSLRRSRAQIREGNRPIASFLFMGPTGVGKTELAKSVSEVYFGDERYMIRLDMSEYQLSDSVKKMLGDVDGTLGYLTEAVRKKPFSLILFDEIEKAHPDILNLFLQILDDGRLTDGQGRTINFTNSIIIATSNAGALFIQEAVKDGIEMAVIKQELIDEHLNKIMRPELINRFDGLIVFKPLTIENVFSIAKIMIKKIAKSLEDKGVSLMYDDDGLLKLAEMGYDPKFGARPLRRLLQDKIENEIANLVLGGKLQRRDTIFINENGNIEIEKGRKI</sequence>
<dbReference type="InterPro" id="IPR050130">
    <property type="entry name" value="ClpA_ClpB"/>
</dbReference>
<dbReference type="InterPro" id="IPR027417">
    <property type="entry name" value="P-loop_NTPase"/>
</dbReference>
<dbReference type="InterPro" id="IPR036628">
    <property type="entry name" value="Clp_N_dom_sf"/>
</dbReference>
<evidence type="ECO:0000313" key="9">
    <source>
        <dbReference type="Proteomes" id="UP000233517"/>
    </source>
</evidence>
<evidence type="ECO:0008006" key="10">
    <source>
        <dbReference type="Google" id="ProtNLM"/>
    </source>
</evidence>
<dbReference type="GO" id="GO:0005737">
    <property type="term" value="C:cytoplasm"/>
    <property type="evidence" value="ECO:0007669"/>
    <property type="project" value="TreeGrafter"/>
</dbReference>
<dbReference type="Pfam" id="PF00004">
    <property type="entry name" value="AAA"/>
    <property type="match status" value="1"/>
</dbReference>
<dbReference type="InterPro" id="IPR003593">
    <property type="entry name" value="AAA+_ATPase"/>
</dbReference>
<dbReference type="AlphaFoldDB" id="A0A2N2E8K1"/>
<proteinExistence type="predicted"/>
<keyword evidence="5" id="KW-1133">Transmembrane helix</keyword>
<feature type="transmembrane region" description="Helical" evidence="5">
    <location>
        <begin position="104"/>
        <end position="126"/>
    </location>
</feature>
<feature type="transmembrane region" description="Helical" evidence="5">
    <location>
        <begin position="33"/>
        <end position="54"/>
    </location>
</feature>
<evidence type="ECO:0000256" key="3">
    <source>
        <dbReference type="ARBA" id="ARBA00022840"/>
    </source>
</evidence>
<dbReference type="PRINTS" id="PR00300">
    <property type="entry name" value="CLPPROTEASEA"/>
</dbReference>
<gene>
    <name evidence="8" type="ORF">CVU82_03390</name>
</gene>
<feature type="domain" description="Clp ATPase C-terminal" evidence="7">
    <location>
        <begin position="815"/>
        <end position="903"/>
    </location>
</feature>
<comment type="caution">
    <text evidence="8">The sequence shown here is derived from an EMBL/GenBank/DDBJ whole genome shotgun (WGS) entry which is preliminary data.</text>
</comment>
<dbReference type="SUPFAM" id="SSF52540">
    <property type="entry name" value="P-loop containing nucleoside triphosphate hydrolases"/>
    <property type="match status" value="2"/>
</dbReference>
<keyword evidence="2" id="KW-0547">Nucleotide-binding</keyword>
<dbReference type="SMART" id="SM01086">
    <property type="entry name" value="ClpB_D2-small"/>
    <property type="match status" value="1"/>
</dbReference>
<evidence type="ECO:0000313" key="8">
    <source>
        <dbReference type="EMBL" id="PKM91074.1"/>
    </source>
</evidence>
<keyword evidence="5" id="KW-0472">Membrane</keyword>
<dbReference type="Gene3D" id="1.10.8.60">
    <property type="match status" value="2"/>
</dbReference>
<dbReference type="InterPro" id="IPR041546">
    <property type="entry name" value="ClpA/ClpB_AAA_lid"/>
</dbReference>
<dbReference type="InterPro" id="IPR004176">
    <property type="entry name" value="Clp_R_N"/>
</dbReference>
<dbReference type="Proteomes" id="UP000233517">
    <property type="component" value="Unassembled WGS sequence"/>
</dbReference>
<dbReference type="InterPro" id="IPR019489">
    <property type="entry name" value="Clp_ATPase_C"/>
</dbReference>
<dbReference type="PANTHER" id="PTHR11638">
    <property type="entry name" value="ATP-DEPENDENT CLP PROTEASE"/>
    <property type="match status" value="1"/>
</dbReference>
<dbReference type="EMBL" id="PHAI01000003">
    <property type="protein sequence ID" value="PKM91074.1"/>
    <property type="molecule type" value="Genomic_DNA"/>
</dbReference>
<dbReference type="PANTHER" id="PTHR11638:SF18">
    <property type="entry name" value="HEAT SHOCK PROTEIN 104"/>
    <property type="match status" value="1"/>
</dbReference>
<name>A0A2N2E8K1_9BACT</name>
<keyword evidence="3" id="KW-0067">ATP-binding</keyword>
<dbReference type="SUPFAM" id="SSF81923">
    <property type="entry name" value="Double Clp-N motif"/>
    <property type="match status" value="1"/>
</dbReference>
<dbReference type="CDD" id="cd19499">
    <property type="entry name" value="RecA-like_ClpB_Hsp104-like"/>
    <property type="match status" value="1"/>
</dbReference>
<evidence type="ECO:0000256" key="2">
    <source>
        <dbReference type="ARBA" id="ARBA00022741"/>
    </source>
</evidence>
<dbReference type="Pfam" id="PF07724">
    <property type="entry name" value="AAA_2"/>
    <property type="match status" value="1"/>
</dbReference>
<dbReference type="GO" id="GO:0034605">
    <property type="term" value="P:cellular response to heat"/>
    <property type="evidence" value="ECO:0007669"/>
    <property type="project" value="TreeGrafter"/>
</dbReference>
<evidence type="ECO:0000259" key="6">
    <source>
        <dbReference type="SMART" id="SM00382"/>
    </source>
</evidence>
<dbReference type="GO" id="GO:0016887">
    <property type="term" value="F:ATP hydrolysis activity"/>
    <property type="evidence" value="ECO:0007669"/>
    <property type="project" value="InterPro"/>
</dbReference>
<evidence type="ECO:0000256" key="1">
    <source>
        <dbReference type="ARBA" id="ARBA00022737"/>
    </source>
</evidence>
<dbReference type="Pfam" id="PF17871">
    <property type="entry name" value="AAA_lid_9"/>
    <property type="match status" value="1"/>
</dbReference>
<protein>
    <recommendedName>
        <fullName evidence="10">Clp R domain-containing protein</fullName>
    </recommendedName>
</protein>
<dbReference type="Pfam" id="PF02861">
    <property type="entry name" value="Clp_N"/>
    <property type="match status" value="1"/>
</dbReference>